<feature type="region of interest" description="Disordered" evidence="1">
    <location>
        <begin position="1"/>
        <end position="42"/>
    </location>
</feature>
<protein>
    <submittedName>
        <fullName evidence="2">Uncharacterized protein</fullName>
    </submittedName>
</protein>
<comment type="caution">
    <text evidence="2">The sequence shown here is derived from an EMBL/GenBank/DDBJ whole genome shotgun (WGS) entry which is preliminary data.</text>
</comment>
<evidence type="ECO:0000313" key="3">
    <source>
        <dbReference type="Proteomes" id="UP000886998"/>
    </source>
</evidence>
<evidence type="ECO:0000256" key="1">
    <source>
        <dbReference type="SAM" id="MobiDB-lite"/>
    </source>
</evidence>
<reference evidence="2" key="1">
    <citation type="submission" date="2020-08" db="EMBL/GenBank/DDBJ databases">
        <title>Multicomponent nature underlies the extraordinary mechanical properties of spider dragline silk.</title>
        <authorList>
            <person name="Kono N."/>
            <person name="Nakamura H."/>
            <person name="Mori M."/>
            <person name="Yoshida Y."/>
            <person name="Ohtoshi R."/>
            <person name="Malay A.D."/>
            <person name="Moran D.A.P."/>
            <person name="Tomita M."/>
            <person name="Numata K."/>
            <person name="Arakawa K."/>
        </authorList>
    </citation>
    <scope>NUCLEOTIDE SEQUENCE</scope>
</reference>
<keyword evidence="3" id="KW-1185">Reference proteome</keyword>
<proteinExistence type="predicted"/>
<sequence length="115" mass="12560">MDSIGDLSKASMKTEKASNTVTPRAIFSPESGGRQKTNSVSTDITSKGLQLFPVIRVFSSGQRVLSKGPVQQSNTRSDNLASSFHRRCRNWAGLLQTSCKDTVTQFDMILYGVNS</sequence>
<name>A0A8X6YB05_9ARAC</name>
<organism evidence="2 3">
    <name type="scientific">Trichonephila inaurata madagascariensis</name>
    <dbReference type="NCBI Taxonomy" id="2747483"/>
    <lineage>
        <taxon>Eukaryota</taxon>
        <taxon>Metazoa</taxon>
        <taxon>Ecdysozoa</taxon>
        <taxon>Arthropoda</taxon>
        <taxon>Chelicerata</taxon>
        <taxon>Arachnida</taxon>
        <taxon>Araneae</taxon>
        <taxon>Araneomorphae</taxon>
        <taxon>Entelegynae</taxon>
        <taxon>Araneoidea</taxon>
        <taxon>Nephilidae</taxon>
        <taxon>Trichonephila</taxon>
        <taxon>Trichonephila inaurata</taxon>
    </lineage>
</organism>
<gene>
    <name evidence="2" type="ORF">TNIN_199411</name>
</gene>
<dbReference type="EMBL" id="BMAV01017267">
    <property type="protein sequence ID" value="GFY68802.1"/>
    <property type="molecule type" value="Genomic_DNA"/>
</dbReference>
<evidence type="ECO:0000313" key="2">
    <source>
        <dbReference type="EMBL" id="GFY68802.1"/>
    </source>
</evidence>
<dbReference type="Proteomes" id="UP000886998">
    <property type="component" value="Unassembled WGS sequence"/>
</dbReference>
<accession>A0A8X6YB05</accession>
<dbReference type="AlphaFoldDB" id="A0A8X6YB05"/>